<dbReference type="Proteomes" id="UP000190669">
    <property type="component" value="Unassembled WGS sequence"/>
</dbReference>
<dbReference type="AlphaFoldDB" id="A0AAX2ILB7"/>
<dbReference type="KEGG" id="cbp:EB354_11610"/>
<accession>A0AAX2ILB7</accession>
<dbReference type="EC" id="2.1.1.-" evidence="6"/>
<evidence type="ECO:0000313" key="6">
    <source>
        <dbReference type="EMBL" id="SQA90224.1"/>
    </source>
</evidence>
<keyword evidence="6" id="KW-0489">Methyltransferase</keyword>
<keyword evidence="3" id="KW-0804">Transcription</keyword>
<evidence type="ECO:0000256" key="1">
    <source>
        <dbReference type="ARBA" id="ARBA00023015"/>
    </source>
</evidence>
<dbReference type="GO" id="GO:0008168">
    <property type="term" value="F:methyltransferase activity"/>
    <property type="evidence" value="ECO:0007669"/>
    <property type="project" value="UniProtKB-KW"/>
</dbReference>
<dbReference type="PANTHER" id="PTHR43280:SF32">
    <property type="entry name" value="TRANSCRIPTIONAL REGULATORY PROTEIN"/>
    <property type="match status" value="1"/>
</dbReference>
<evidence type="ECO:0000313" key="7">
    <source>
        <dbReference type="Proteomes" id="UP000190669"/>
    </source>
</evidence>
<protein>
    <submittedName>
        <fullName evidence="6">Methylphosphotriester-DNA--protein-cysteine S-methyltransferase</fullName>
        <ecNumber evidence="6">2.1.1.-</ecNumber>
    </submittedName>
    <submittedName>
        <fullName evidence="5">Transcriptional regulator, AraC family</fullName>
    </submittedName>
</protein>
<dbReference type="InterPro" id="IPR020449">
    <property type="entry name" value="Tscrpt_reg_AraC-type_HTH"/>
</dbReference>
<evidence type="ECO:0000259" key="4">
    <source>
        <dbReference type="PROSITE" id="PS01124"/>
    </source>
</evidence>
<evidence type="ECO:0000256" key="2">
    <source>
        <dbReference type="ARBA" id="ARBA00023125"/>
    </source>
</evidence>
<reference evidence="6 8" key="2">
    <citation type="submission" date="2018-06" db="EMBL/GenBank/DDBJ databases">
        <authorList>
            <consortium name="Pathogen Informatics"/>
            <person name="Doyle S."/>
        </authorList>
    </citation>
    <scope>NUCLEOTIDE SEQUENCE [LARGE SCALE GENOMIC DNA]</scope>
    <source>
        <strain evidence="6 8">NCTC11212</strain>
    </source>
</reference>
<dbReference type="Pfam" id="PF12833">
    <property type="entry name" value="HTH_18"/>
    <property type="match status" value="1"/>
</dbReference>
<organism evidence="6 8">
    <name type="scientific">Chryseobacterium balustinum</name>
    <dbReference type="NCBI Taxonomy" id="246"/>
    <lineage>
        <taxon>Bacteria</taxon>
        <taxon>Pseudomonadati</taxon>
        <taxon>Bacteroidota</taxon>
        <taxon>Flavobacteriia</taxon>
        <taxon>Flavobacteriales</taxon>
        <taxon>Weeksellaceae</taxon>
        <taxon>Chryseobacterium group</taxon>
        <taxon>Chryseobacterium</taxon>
    </lineage>
</organism>
<name>A0AAX2ILB7_9FLAO</name>
<dbReference type="PANTHER" id="PTHR43280">
    <property type="entry name" value="ARAC-FAMILY TRANSCRIPTIONAL REGULATOR"/>
    <property type="match status" value="1"/>
</dbReference>
<dbReference type="GO" id="GO:0032259">
    <property type="term" value="P:methylation"/>
    <property type="evidence" value="ECO:0007669"/>
    <property type="project" value="UniProtKB-KW"/>
</dbReference>
<dbReference type="EMBL" id="UAVR01000011">
    <property type="protein sequence ID" value="SQA90224.1"/>
    <property type="molecule type" value="Genomic_DNA"/>
</dbReference>
<feature type="domain" description="HTH araC/xylS-type" evidence="4">
    <location>
        <begin position="195"/>
        <end position="300"/>
    </location>
</feature>
<gene>
    <name evidence="6" type="primary">adaA_2</name>
    <name evidence="6" type="ORF">NCTC11212_02436</name>
    <name evidence="5" type="ORF">SAMN05421800_11679</name>
</gene>
<proteinExistence type="predicted"/>
<dbReference type="InterPro" id="IPR009057">
    <property type="entry name" value="Homeodomain-like_sf"/>
</dbReference>
<sequence length="300" mass="35181">MPESFINIHSIADLHHYYSLESPKHPMVTIIDLTKIKRKDVDFAHHFYHLNLYTVVYKKFHGRLKYGRSDYDFQEGALMFTAPDQVMQPSADTEIEEGWFLAFHPDFIYVSELGKKIRNYTFFDYGSNEALHVSDEEKKTLATIISTIETEYSKNIDRHTQGLILNNIQLLLNYCDRFYERQFFTRSKVSSDILQDFEHLLNQYFDDENLIDKGIPEVKYFAEKLHLSSNYLSDLLTKYSGKTTIEHIHLKLVDKAKNLLLGTSKSISEIAYELGFEHPSHFTKIFKTKTGLSPLHFRKN</sequence>
<comment type="caution">
    <text evidence="6">The sequence shown here is derived from an EMBL/GenBank/DDBJ whole genome shotgun (WGS) entry which is preliminary data.</text>
</comment>
<dbReference type="PROSITE" id="PS01124">
    <property type="entry name" value="HTH_ARAC_FAMILY_2"/>
    <property type="match status" value="1"/>
</dbReference>
<dbReference type="GO" id="GO:0043565">
    <property type="term" value="F:sequence-specific DNA binding"/>
    <property type="evidence" value="ECO:0007669"/>
    <property type="project" value="InterPro"/>
</dbReference>
<dbReference type="PRINTS" id="PR00032">
    <property type="entry name" value="HTHARAC"/>
</dbReference>
<dbReference type="EMBL" id="FUZE01000016">
    <property type="protein sequence ID" value="SKB95656.1"/>
    <property type="molecule type" value="Genomic_DNA"/>
</dbReference>
<dbReference type="InterPro" id="IPR018060">
    <property type="entry name" value="HTH_AraC"/>
</dbReference>
<dbReference type="SUPFAM" id="SSF46689">
    <property type="entry name" value="Homeodomain-like"/>
    <property type="match status" value="1"/>
</dbReference>
<dbReference type="SMART" id="SM00342">
    <property type="entry name" value="HTH_ARAC"/>
    <property type="match status" value="1"/>
</dbReference>
<dbReference type="Proteomes" id="UP000251937">
    <property type="component" value="Unassembled WGS sequence"/>
</dbReference>
<reference evidence="5 7" key="1">
    <citation type="submission" date="2017-02" db="EMBL/GenBank/DDBJ databases">
        <authorList>
            <person name="Varghese N."/>
            <person name="Submissions S."/>
        </authorList>
    </citation>
    <scope>NUCLEOTIDE SEQUENCE [LARGE SCALE GENOMIC DNA]</scope>
    <source>
        <strain evidence="5 7">DSM 16775</strain>
    </source>
</reference>
<keyword evidence="7" id="KW-1185">Reference proteome</keyword>
<keyword evidence="1" id="KW-0805">Transcription regulation</keyword>
<evidence type="ECO:0000313" key="8">
    <source>
        <dbReference type="Proteomes" id="UP000251937"/>
    </source>
</evidence>
<dbReference type="RefSeq" id="WP_079466201.1">
    <property type="nucleotide sequence ID" value="NZ_CP033934.1"/>
</dbReference>
<evidence type="ECO:0000313" key="5">
    <source>
        <dbReference type="EMBL" id="SKB95656.1"/>
    </source>
</evidence>
<keyword evidence="2" id="KW-0238">DNA-binding</keyword>
<dbReference type="GO" id="GO:0003700">
    <property type="term" value="F:DNA-binding transcription factor activity"/>
    <property type="evidence" value="ECO:0007669"/>
    <property type="project" value="InterPro"/>
</dbReference>
<dbReference type="Gene3D" id="1.10.10.60">
    <property type="entry name" value="Homeodomain-like"/>
    <property type="match status" value="2"/>
</dbReference>
<keyword evidence="6" id="KW-0808">Transferase</keyword>
<evidence type="ECO:0000256" key="3">
    <source>
        <dbReference type="ARBA" id="ARBA00023163"/>
    </source>
</evidence>